<reference evidence="2 3" key="1">
    <citation type="submission" date="2024-02" db="EMBL/GenBank/DDBJ databases">
        <title>High-quality chromosome-scale genome assembly of Pensacola bahiagrass (Paspalum notatum Flugge var. saurae).</title>
        <authorList>
            <person name="Vega J.M."/>
            <person name="Podio M."/>
            <person name="Orjuela J."/>
            <person name="Siena L.A."/>
            <person name="Pessino S.C."/>
            <person name="Combes M.C."/>
            <person name="Mariac C."/>
            <person name="Albertini E."/>
            <person name="Pupilli F."/>
            <person name="Ortiz J.P.A."/>
            <person name="Leblanc O."/>
        </authorList>
    </citation>
    <scope>NUCLEOTIDE SEQUENCE [LARGE SCALE GENOMIC DNA]</scope>
    <source>
        <strain evidence="2">R1</strain>
        <tissue evidence="2">Leaf</tissue>
    </source>
</reference>
<evidence type="ECO:0000313" key="2">
    <source>
        <dbReference type="EMBL" id="WVZ64430.1"/>
    </source>
</evidence>
<sequence>MVPVHLDVASPGFQGTSAAAGGHTRLFCTSSVPATGLGNETFSPVVKPATVRTVLVLALSRSWPIHQLDVKNAFLHGTLTETVYCSQPTGYVDPTRLEMVGRLNKSLYGLKLAPRAWYSRFATFLVSLGFTEAKSDTSLFVYRCGDATAYLLLYVEDIPPVSTHFRPIGSLQQEFAMKDLGVLHHFLGVTAEPRPSGLFLHQR</sequence>
<evidence type="ECO:0000259" key="1">
    <source>
        <dbReference type="Pfam" id="PF07727"/>
    </source>
</evidence>
<protein>
    <recommendedName>
        <fullName evidence="1">Reverse transcriptase Ty1/copia-type domain-containing protein</fullName>
    </recommendedName>
</protein>
<dbReference type="SUPFAM" id="SSF56672">
    <property type="entry name" value="DNA/RNA polymerases"/>
    <property type="match status" value="1"/>
</dbReference>
<dbReference type="Proteomes" id="UP001341281">
    <property type="component" value="Chromosome 03"/>
</dbReference>
<evidence type="ECO:0000313" key="3">
    <source>
        <dbReference type="Proteomes" id="UP001341281"/>
    </source>
</evidence>
<organism evidence="2 3">
    <name type="scientific">Paspalum notatum var. saurae</name>
    <dbReference type="NCBI Taxonomy" id="547442"/>
    <lineage>
        <taxon>Eukaryota</taxon>
        <taxon>Viridiplantae</taxon>
        <taxon>Streptophyta</taxon>
        <taxon>Embryophyta</taxon>
        <taxon>Tracheophyta</taxon>
        <taxon>Spermatophyta</taxon>
        <taxon>Magnoliopsida</taxon>
        <taxon>Liliopsida</taxon>
        <taxon>Poales</taxon>
        <taxon>Poaceae</taxon>
        <taxon>PACMAD clade</taxon>
        <taxon>Panicoideae</taxon>
        <taxon>Andropogonodae</taxon>
        <taxon>Paspaleae</taxon>
        <taxon>Paspalinae</taxon>
        <taxon>Paspalum</taxon>
    </lineage>
</organism>
<dbReference type="EMBL" id="CP144747">
    <property type="protein sequence ID" value="WVZ64430.1"/>
    <property type="molecule type" value="Genomic_DNA"/>
</dbReference>
<proteinExistence type="predicted"/>
<name>A0AAQ3T1I5_PASNO</name>
<dbReference type="AlphaFoldDB" id="A0AAQ3T1I5"/>
<feature type="domain" description="Reverse transcriptase Ty1/copia-type" evidence="1">
    <location>
        <begin position="40"/>
        <end position="192"/>
    </location>
</feature>
<gene>
    <name evidence="2" type="ORF">U9M48_013940</name>
</gene>
<dbReference type="Pfam" id="PF07727">
    <property type="entry name" value="RVT_2"/>
    <property type="match status" value="1"/>
</dbReference>
<keyword evidence="3" id="KW-1185">Reference proteome</keyword>
<dbReference type="InterPro" id="IPR043502">
    <property type="entry name" value="DNA/RNA_pol_sf"/>
</dbReference>
<dbReference type="InterPro" id="IPR013103">
    <property type="entry name" value="RVT_2"/>
</dbReference>
<accession>A0AAQ3T1I5</accession>